<dbReference type="Proteomes" id="UP000294419">
    <property type="component" value="Chromosome"/>
</dbReference>
<dbReference type="InterPro" id="IPR000326">
    <property type="entry name" value="PAP2/HPO"/>
</dbReference>
<feature type="transmembrane region" description="Helical" evidence="1">
    <location>
        <begin position="126"/>
        <end position="149"/>
    </location>
</feature>
<evidence type="ECO:0000256" key="1">
    <source>
        <dbReference type="SAM" id="Phobius"/>
    </source>
</evidence>
<keyword evidence="1" id="KW-0472">Membrane</keyword>
<dbReference type="Pfam" id="PF01569">
    <property type="entry name" value="PAP2"/>
    <property type="match status" value="1"/>
</dbReference>
<dbReference type="SUPFAM" id="SSF48317">
    <property type="entry name" value="Acid phosphatase/Vanadium-dependent haloperoxidase"/>
    <property type="match status" value="1"/>
</dbReference>
<dbReference type="OrthoDB" id="1429467at2"/>
<keyword evidence="1" id="KW-0812">Transmembrane</keyword>
<dbReference type="RefSeq" id="WP_133438646.1">
    <property type="nucleotide sequence ID" value="NZ_CP037954.1"/>
</dbReference>
<proteinExistence type="predicted"/>
<dbReference type="AlphaFoldDB" id="A0A4V1AKQ8"/>
<keyword evidence="4" id="KW-1185">Reference proteome</keyword>
<dbReference type="KEGG" id="csal:NBC122_00259"/>
<protein>
    <recommendedName>
        <fullName evidence="2">Phosphatidic acid phosphatase type 2/haloperoxidase domain-containing protein</fullName>
    </recommendedName>
</protein>
<dbReference type="InterPro" id="IPR036938">
    <property type="entry name" value="PAP2/HPO_sf"/>
</dbReference>
<evidence type="ECO:0000313" key="4">
    <source>
        <dbReference type="Proteomes" id="UP000294419"/>
    </source>
</evidence>
<evidence type="ECO:0000259" key="2">
    <source>
        <dbReference type="Pfam" id="PF01569"/>
    </source>
</evidence>
<feature type="domain" description="Phosphatidic acid phosphatase type 2/haloperoxidase" evidence="2">
    <location>
        <begin position="160"/>
        <end position="280"/>
    </location>
</feature>
<name>A0A4V1AKQ8_9FLAO</name>
<accession>A0A4V1AKQ8</accession>
<organism evidence="3 4">
    <name type="scientific">Chryseobacterium salivictor</name>
    <dbReference type="NCBI Taxonomy" id="2547600"/>
    <lineage>
        <taxon>Bacteria</taxon>
        <taxon>Pseudomonadati</taxon>
        <taxon>Bacteroidota</taxon>
        <taxon>Flavobacteriia</taxon>
        <taxon>Flavobacteriales</taxon>
        <taxon>Weeksellaceae</taxon>
        <taxon>Chryseobacterium group</taxon>
        <taxon>Chryseobacterium</taxon>
    </lineage>
</organism>
<keyword evidence="1" id="KW-1133">Transmembrane helix</keyword>
<reference evidence="3 4" key="1">
    <citation type="submission" date="2019-03" db="EMBL/GenBank/DDBJ databases">
        <authorList>
            <person name="Kim H."/>
            <person name="Yu S.-M."/>
        </authorList>
    </citation>
    <scope>NUCLEOTIDE SEQUENCE [LARGE SCALE GENOMIC DNA]</scope>
    <source>
        <strain evidence="3 4">NBC122</strain>
    </source>
</reference>
<sequence>MRKSVPILALLFSVFFFSQKHDSAVQIRTQEFQLSECTTLIYQKPRISDIYRKIPKNFVGVGENVVSTNIYGYSLLALGSTIALVAVDPAILNMGRRLGESVGFSEDHTYYNLGPLKIIPGDIGSFVYFMGNGTAFILIGAGLATYGLITDDYRAQSTSMQLVQSVLLSGLFSQPLKRLSGRESPFETAKSGMNHSNWNPIPSFAEYQKNTSKYDAMPSGHLTTGIAAWIVLSENYPEKKWIRPLGFALMGLMSLEMIQSKVHWASDYPIAILLGYLIGKNVAKNAMVKKTNGTVAIQQKKYKLKISSSNFYGIQLMGMNVDF</sequence>
<evidence type="ECO:0000313" key="3">
    <source>
        <dbReference type="EMBL" id="QBO57114.1"/>
    </source>
</evidence>
<dbReference type="CDD" id="cd01610">
    <property type="entry name" value="PAP2_like"/>
    <property type="match status" value="1"/>
</dbReference>
<feature type="transmembrane region" description="Helical" evidence="1">
    <location>
        <begin position="70"/>
        <end position="87"/>
    </location>
</feature>
<dbReference type="EMBL" id="CP037954">
    <property type="protein sequence ID" value="QBO57114.1"/>
    <property type="molecule type" value="Genomic_DNA"/>
</dbReference>
<dbReference type="Gene3D" id="1.20.144.10">
    <property type="entry name" value="Phosphatidic acid phosphatase type 2/haloperoxidase"/>
    <property type="match status" value="1"/>
</dbReference>
<gene>
    <name evidence="3" type="ORF">NBC122_00259</name>
</gene>